<protein>
    <submittedName>
        <fullName evidence="1">Uncharacterized protein</fullName>
    </submittedName>
</protein>
<comment type="caution">
    <text evidence="1">The sequence shown here is derived from an EMBL/GenBank/DDBJ whole genome shotgun (WGS) entry which is preliminary data.</text>
</comment>
<reference evidence="1 2" key="1">
    <citation type="submission" date="2019-04" db="EMBL/GenBank/DDBJ databases">
        <title>Azoarcus rhizosphaerae sp. nov. isolated from rhizosphere of Ficus religiosa.</title>
        <authorList>
            <person name="Lin S.-Y."/>
            <person name="Hameed A."/>
            <person name="Hsu Y.-H."/>
            <person name="Young C.-C."/>
        </authorList>
    </citation>
    <scope>NUCLEOTIDE SEQUENCE [LARGE SCALE GENOMIC DNA]</scope>
    <source>
        <strain evidence="1 2">CC-YHH848</strain>
    </source>
</reference>
<evidence type="ECO:0000313" key="2">
    <source>
        <dbReference type="Proteomes" id="UP000307956"/>
    </source>
</evidence>
<evidence type="ECO:0000313" key="1">
    <source>
        <dbReference type="EMBL" id="THF60811.1"/>
    </source>
</evidence>
<sequence length="155" mass="17080">MDTQTIELLGRNRLVDELLLAGLEVALPARDRGVDLIAYVDLESKVSSFVAVPIQMKAASTRAFSIDRKYSKIANLLLAYVWGLKEPEHAVTYALTYPEALAVAKAMEWTTTASWEKGTYSTSAPSKKLCELLAPYKMSSAAWWQRISGKPNAAP</sequence>
<accession>A0A4S4AMI5</accession>
<gene>
    <name evidence="1" type="ORF">E6O51_11230</name>
</gene>
<name>A0A4S4AMI5_9RHOO</name>
<organism evidence="1 2">
    <name type="scientific">Pseudothauera rhizosphaerae</name>
    <dbReference type="NCBI Taxonomy" id="2565932"/>
    <lineage>
        <taxon>Bacteria</taxon>
        <taxon>Pseudomonadati</taxon>
        <taxon>Pseudomonadota</taxon>
        <taxon>Betaproteobacteria</taxon>
        <taxon>Rhodocyclales</taxon>
        <taxon>Zoogloeaceae</taxon>
        <taxon>Pseudothauera</taxon>
    </lineage>
</organism>
<dbReference type="Proteomes" id="UP000307956">
    <property type="component" value="Unassembled WGS sequence"/>
</dbReference>
<dbReference type="OrthoDB" id="9132373at2"/>
<keyword evidence="2" id="KW-1185">Reference proteome</keyword>
<dbReference type="EMBL" id="SSOD01000008">
    <property type="protein sequence ID" value="THF60811.1"/>
    <property type="molecule type" value="Genomic_DNA"/>
</dbReference>
<dbReference type="AlphaFoldDB" id="A0A4S4AMI5"/>
<dbReference type="RefSeq" id="WP_136385086.1">
    <property type="nucleotide sequence ID" value="NZ_SSOD01000008.1"/>
</dbReference>
<proteinExistence type="predicted"/>